<sequence length="449" mass="51605">MLSRLFCRTLKKAKNPPETDSKPSEQQQRVNSSDGASTTRAPLAEERKKETKKKRSFWRLFCCCKRKHRVSPLCDDDTQPSDEHRRRFPNPAQMCYMNSSIQSLLTLKDFVRDVSSQENMLRQCPEAVLARRFMEIVRCRYSEDALRKLLLLMRFKRVLSVQASEFKGPGCKDAHEFLSAVIGQIQRLASPTQTMAVSVGGNYTCPVSSSLTFQMQNTRTCKGCGAQSITVEDFCNLSLDIIPRGSVQGMLQMYQKETQLEYSCKCGGNTSDHYSRFLTLPKYLMLHLKRFKFTKDLKILKLRDPINICDELMDEGLYSLISVINHFGSTVNDGHYVSEGLHPDEVLDGRPERWLHYDDKDVFETSRTVVRKWRQRTCYVLFYQRQRCNMNSSLLSLLTLKEVVRDVSSQENVLRQCPEAELARCGAQSITVEDFSSLSLDLIPCTRRG</sequence>
<evidence type="ECO:0000259" key="2">
    <source>
        <dbReference type="PROSITE" id="PS50235"/>
    </source>
</evidence>
<evidence type="ECO:0000313" key="3">
    <source>
        <dbReference type="EMBL" id="CAG6006710.1"/>
    </source>
</evidence>
<dbReference type="InterPro" id="IPR028889">
    <property type="entry name" value="USP"/>
</dbReference>
<dbReference type="GO" id="GO:0016579">
    <property type="term" value="P:protein deubiquitination"/>
    <property type="evidence" value="ECO:0007669"/>
    <property type="project" value="InterPro"/>
</dbReference>
<proteinExistence type="predicted"/>
<dbReference type="GO" id="GO:0005829">
    <property type="term" value="C:cytosol"/>
    <property type="evidence" value="ECO:0007669"/>
    <property type="project" value="TreeGrafter"/>
</dbReference>
<dbReference type="GO" id="GO:0004843">
    <property type="term" value="F:cysteine-type deubiquitinase activity"/>
    <property type="evidence" value="ECO:0007669"/>
    <property type="project" value="InterPro"/>
</dbReference>
<dbReference type="CDD" id="cd02257">
    <property type="entry name" value="Peptidase_C19"/>
    <property type="match status" value="1"/>
</dbReference>
<accession>A0A8S4BT25</accession>
<protein>
    <submittedName>
        <fullName evidence="3">(Atlantic silverside) hypothetical protein</fullName>
    </submittedName>
</protein>
<dbReference type="InterPro" id="IPR001394">
    <property type="entry name" value="Peptidase_C19_UCH"/>
</dbReference>
<keyword evidence="4" id="KW-1185">Reference proteome</keyword>
<evidence type="ECO:0000313" key="4">
    <source>
        <dbReference type="Proteomes" id="UP000677803"/>
    </source>
</evidence>
<feature type="domain" description="USP" evidence="2">
    <location>
        <begin position="86"/>
        <end position="386"/>
    </location>
</feature>
<reference evidence="3" key="1">
    <citation type="submission" date="2021-05" db="EMBL/GenBank/DDBJ databases">
        <authorList>
            <person name="Tigano A."/>
        </authorList>
    </citation>
    <scope>NUCLEOTIDE SEQUENCE</scope>
</reference>
<dbReference type="PROSITE" id="PS50235">
    <property type="entry name" value="USP_3"/>
    <property type="match status" value="1"/>
</dbReference>
<dbReference type="PANTHER" id="PTHR24006:SF915">
    <property type="entry name" value="UBIQUITIN CARBOXYL-TERMINAL HYDROLASE-RELATED"/>
    <property type="match status" value="1"/>
</dbReference>
<dbReference type="InterPro" id="IPR050164">
    <property type="entry name" value="Peptidase_C19"/>
</dbReference>
<comment type="caution">
    <text evidence="3">The sequence shown here is derived from an EMBL/GenBank/DDBJ whole genome shotgun (WGS) entry which is preliminary data.</text>
</comment>
<dbReference type="AlphaFoldDB" id="A0A8S4BT25"/>
<organism evidence="3 4">
    <name type="scientific">Menidia menidia</name>
    <name type="common">Atlantic silverside</name>
    <dbReference type="NCBI Taxonomy" id="238744"/>
    <lineage>
        <taxon>Eukaryota</taxon>
        <taxon>Metazoa</taxon>
        <taxon>Chordata</taxon>
        <taxon>Craniata</taxon>
        <taxon>Vertebrata</taxon>
        <taxon>Euteleostomi</taxon>
        <taxon>Actinopterygii</taxon>
        <taxon>Neopterygii</taxon>
        <taxon>Teleostei</taxon>
        <taxon>Neoteleostei</taxon>
        <taxon>Acanthomorphata</taxon>
        <taxon>Ovalentaria</taxon>
        <taxon>Atherinomorphae</taxon>
        <taxon>Atheriniformes</taxon>
        <taxon>Atherinopsidae</taxon>
        <taxon>Menidiinae</taxon>
        <taxon>Menidia</taxon>
    </lineage>
</organism>
<feature type="region of interest" description="Disordered" evidence="1">
    <location>
        <begin position="1"/>
        <end position="48"/>
    </location>
</feature>
<dbReference type="GO" id="GO:0000082">
    <property type="term" value="P:G1/S transition of mitotic cell cycle"/>
    <property type="evidence" value="ECO:0007669"/>
    <property type="project" value="TreeGrafter"/>
</dbReference>
<evidence type="ECO:0000256" key="1">
    <source>
        <dbReference type="SAM" id="MobiDB-lite"/>
    </source>
</evidence>
<feature type="compositionally biased region" description="Polar residues" evidence="1">
    <location>
        <begin position="24"/>
        <end position="40"/>
    </location>
</feature>
<dbReference type="SUPFAM" id="SSF54001">
    <property type="entry name" value="Cysteine proteinases"/>
    <property type="match status" value="1"/>
</dbReference>
<dbReference type="PROSITE" id="PS00973">
    <property type="entry name" value="USP_2"/>
    <property type="match status" value="1"/>
</dbReference>
<dbReference type="OrthoDB" id="289038at2759"/>
<dbReference type="Proteomes" id="UP000677803">
    <property type="component" value="Unassembled WGS sequence"/>
</dbReference>
<gene>
    <name evidence="3" type="ORF">MMEN_LOCUS18676</name>
</gene>
<dbReference type="GO" id="GO:0005634">
    <property type="term" value="C:nucleus"/>
    <property type="evidence" value="ECO:0007669"/>
    <property type="project" value="TreeGrafter"/>
</dbReference>
<name>A0A8S4BT25_9TELE</name>
<dbReference type="PANTHER" id="PTHR24006">
    <property type="entry name" value="UBIQUITIN CARBOXYL-TERMINAL HYDROLASE"/>
    <property type="match status" value="1"/>
</dbReference>
<dbReference type="InterPro" id="IPR038765">
    <property type="entry name" value="Papain-like_cys_pep_sf"/>
</dbReference>
<dbReference type="Pfam" id="PF00443">
    <property type="entry name" value="UCH"/>
    <property type="match status" value="1"/>
</dbReference>
<dbReference type="Gene3D" id="3.90.70.10">
    <property type="entry name" value="Cysteine proteinases"/>
    <property type="match status" value="1"/>
</dbReference>
<dbReference type="EMBL" id="CAJRST010037777">
    <property type="protein sequence ID" value="CAG6006710.1"/>
    <property type="molecule type" value="Genomic_DNA"/>
</dbReference>
<dbReference type="InterPro" id="IPR018200">
    <property type="entry name" value="USP_CS"/>
</dbReference>